<evidence type="ECO:0000256" key="1">
    <source>
        <dbReference type="SAM" id="SignalP"/>
    </source>
</evidence>
<name>G3GZU8_CRIGR</name>
<keyword evidence="1" id="KW-0732">Signal</keyword>
<reference evidence="2" key="2">
    <citation type="submission" date="2011-08" db="EMBL/GenBank/DDBJ databases">
        <title>The genomic sequence of the Chinese hamster ovary CHO-K1 cell line.</title>
        <authorList>
            <person name="Xu X."/>
            <person name="Nagarajan H."/>
            <person name="Lewis N.E."/>
            <person name="Pan S."/>
            <person name="Cai Z."/>
            <person name="Liu X."/>
            <person name="Chen W."/>
            <person name="Xie M."/>
            <person name="Wang W."/>
            <person name="Hammond S."/>
            <person name="Andersen M.R."/>
            <person name="Neff N."/>
            <person name="Passarelli B."/>
            <person name="Koh W."/>
            <person name="Fan C.H."/>
            <person name="Wang J."/>
            <person name="Gui Y."/>
            <person name="Lee K.H."/>
            <person name="Betenbaugh M.J."/>
            <person name="Quake S.R."/>
            <person name="Famili I."/>
            <person name="Palsson B.O."/>
            <person name="Wang J."/>
        </authorList>
    </citation>
    <scope>NUCLEOTIDE SEQUENCE</scope>
</reference>
<keyword evidence="3" id="KW-0378">Hydrolase</keyword>
<dbReference type="AlphaFoldDB" id="G3GZU8"/>
<dbReference type="eggNOG" id="KOG3714">
    <property type="taxonomic scope" value="Eukaryota"/>
</dbReference>
<evidence type="ECO:0000313" key="4">
    <source>
        <dbReference type="Proteomes" id="UP000001075"/>
    </source>
</evidence>
<reference evidence="4" key="1">
    <citation type="journal article" date="2011" name="Nat. Biotechnol.">
        <title>The genomic sequence of the Chinese hamster ovary (CHO)-K1 cell line.</title>
        <authorList>
            <person name="Xu X."/>
            <person name="Nagarajan H."/>
            <person name="Lewis N.E."/>
            <person name="Pan S."/>
            <person name="Cai Z."/>
            <person name="Liu X."/>
            <person name="Chen W."/>
            <person name="Xie M."/>
            <person name="Wang W."/>
            <person name="Hammond S."/>
            <person name="Andersen M.R."/>
            <person name="Neff N."/>
            <person name="Passarelli B."/>
            <person name="Koh W."/>
            <person name="Fan H.C."/>
            <person name="Wang J."/>
            <person name="Gui Y."/>
            <person name="Lee K.H."/>
            <person name="Betenbaugh M.J."/>
            <person name="Quake S.R."/>
            <person name="Famili I."/>
            <person name="Palsson B.O."/>
            <person name="Wang J."/>
        </authorList>
    </citation>
    <scope>NUCLEOTIDE SEQUENCE [LARGE SCALE GENOMIC DNA]</scope>
    <source>
        <strain evidence="4">CHO K1 cell line</strain>
    </source>
</reference>
<feature type="signal peptide" evidence="1">
    <location>
        <begin position="1"/>
        <end position="22"/>
    </location>
</feature>
<feature type="chain" id="PRO_5010496904" evidence="1">
    <location>
        <begin position="23"/>
        <end position="99"/>
    </location>
</feature>
<dbReference type="EC" id="3.4.24.-" evidence="3"/>
<reference evidence="3" key="4">
    <citation type="submission" date="2013-03" db="EMBL/GenBank/DDBJ databases">
        <title>Chinese hamster genome sequenced from sorted chromosomes.</title>
        <authorList>
            <person name="Brinkrolf K."/>
            <person name="Rupp O."/>
            <person name="Laux H."/>
            <person name="Kollin F."/>
            <person name="Ernst W."/>
            <person name="Linke B."/>
            <person name="Kofler R."/>
            <person name="Romand S."/>
            <person name="Hesse F."/>
            <person name="Budach W.E."/>
            <person name="Galosy S."/>
            <person name="Muller D."/>
            <person name="Noll T."/>
            <person name="Wienberg J."/>
            <person name="Jostock T."/>
            <person name="Leonard M."/>
            <person name="Grillari J."/>
            <person name="Tauch A."/>
            <person name="Goesmann A."/>
            <person name="Helk B."/>
            <person name="Mott J.E."/>
            <person name="Puehler A."/>
            <person name="Borth N."/>
        </authorList>
    </citation>
    <scope>NUCLEOTIDE SEQUENCE</scope>
    <source>
        <strain evidence="3">17A/GY</strain>
    </source>
</reference>
<evidence type="ECO:0000313" key="2">
    <source>
        <dbReference type="EMBL" id="EGV99263.1"/>
    </source>
</evidence>
<evidence type="ECO:0000313" key="3">
    <source>
        <dbReference type="EMBL" id="ERE79679.1"/>
    </source>
</evidence>
<reference evidence="5" key="3">
    <citation type="journal article" date="2013" name="Nat. Biotechnol.">
        <title>Chinese hamster genome sequenced from sorted chromosomes.</title>
        <authorList>
            <person name="Brinkrolf K."/>
            <person name="Rupp O."/>
            <person name="Laux H."/>
            <person name="Kollin F."/>
            <person name="Ernst W."/>
            <person name="Linke B."/>
            <person name="Kofler R."/>
            <person name="Romand S."/>
            <person name="Hesse F."/>
            <person name="Budach W.E."/>
            <person name="Galosy S."/>
            <person name="Muller D."/>
            <person name="Noll T."/>
            <person name="Wienberg J."/>
            <person name="Jostock T."/>
            <person name="Leonard M."/>
            <person name="Grillari J."/>
            <person name="Tauch A."/>
            <person name="Goesmann A."/>
            <person name="Helk B."/>
            <person name="Mott J.E."/>
            <person name="Puhler A."/>
            <person name="Borth N."/>
        </authorList>
    </citation>
    <scope>NUCLEOTIDE SEQUENCE [LARGE SCALE GENOMIC DNA]</scope>
    <source>
        <strain evidence="5">17A/GY</strain>
    </source>
</reference>
<gene>
    <name evidence="3" type="ORF">H671_3g9409</name>
    <name evidence="2" type="ORF">I79_003395</name>
</gene>
<dbReference type="EMBL" id="JH000085">
    <property type="protein sequence ID" value="EGV99263.1"/>
    <property type="molecule type" value="Genomic_DNA"/>
</dbReference>
<evidence type="ECO:0000313" key="5">
    <source>
        <dbReference type="Proteomes" id="UP000030759"/>
    </source>
</evidence>
<organism evidence="2 4">
    <name type="scientific">Cricetulus griseus</name>
    <name type="common">Chinese hamster</name>
    <name type="synonym">Cricetulus barabensis griseus</name>
    <dbReference type="NCBI Taxonomy" id="10029"/>
    <lineage>
        <taxon>Eukaryota</taxon>
        <taxon>Metazoa</taxon>
        <taxon>Chordata</taxon>
        <taxon>Craniata</taxon>
        <taxon>Vertebrata</taxon>
        <taxon>Euteleostomi</taxon>
        <taxon>Mammalia</taxon>
        <taxon>Eutheria</taxon>
        <taxon>Euarchontoglires</taxon>
        <taxon>Glires</taxon>
        <taxon>Rodentia</taxon>
        <taxon>Myomorpha</taxon>
        <taxon>Muroidea</taxon>
        <taxon>Cricetidae</taxon>
        <taxon>Cricetinae</taxon>
        <taxon>Cricetulus</taxon>
    </lineage>
</organism>
<accession>G3GZU8</accession>
<dbReference type="EMBL" id="KE671960">
    <property type="protein sequence ID" value="ERE79679.1"/>
    <property type="molecule type" value="Genomic_DNA"/>
</dbReference>
<dbReference type="STRING" id="10029.G3GZU8"/>
<dbReference type="PaxDb" id="10029-XP_007637676.1"/>
<dbReference type="Proteomes" id="UP000030759">
    <property type="component" value="Unassembled WGS sequence"/>
</dbReference>
<proteinExistence type="predicted"/>
<dbReference type="GO" id="GO:0016787">
    <property type="term" value="F:hydrolase activity"/>
    <property type="evidence" value="ECO:0007669"/>
    <property type="project" value="UniProtKB-KW"/>
</dbReference>
<sequence>MSQAAALGTLVLLLLPLPCGTGVPGDNSDVALDYWALEGEEGTEQQLHYHDPCKAAVFWGDIALEEEDLKLFHIDKAEDWTKPSTEEMGHGTGKYWPSD</sequence>
<protein>
    <submittedName>
        <fullName evidence="2">Tolloid-like protein 2</fullName>
        <ecNumber evidence="3">3.4.24.-</ecNumber>
    </submittedName>
</protein>
<dbReference type="Proteomes" id="UP000001075">
    <property type="component" value="Unassembled WGS sequence"/>
</dbReference>